<protein>
    <submittedName>
        <fullName evidence="3">Uncharacterized protein</fullName>
    </submittedName>
</protein>
<name>A0A915CBZ1_PARUN</name>
<accession>A0A915CBZ1</accession>
<keyword evidence="2" id="KW-1185">Reference proteome</keyword>
<evidence type="ECO:0000256" key="1">
    <source>
        <dbReference type="SAM" id="MobiDB-lite"/>
    </source>
</evidence>
<reference evidence="3" key="1">
    <citation type="submission" date="2022-11" db="UniProtKB">
        <authorList>
            <consortium name="WormBaseParasite"/>
        </authorList>
    </citation>
    <scope>IDENTIFICATION</scope>
</reference>
<dbReference type="WBParaSite" id="PgR112_g010_t02">
    <property type="protein sequence ID" value="PgR112_g010_t02"/>
    <property type="gene ID" value="PgR112_g010"/>
</dbReference>
<dbReference type="Proteomes" id="UP000887569">
    <property type="component" value="Unplaced"/>
</dbReference>
<evidence type="ECO:0000313" key="2">
    <source>
        <dbReference type="Proteomes" id="UP000887569"/>
    </source>
</evidence>
<feature type="region of interest" description="Disordered" evidence="1">
    <location>
        <begin position="199"/>
        <end position="228"/>
    </location>
</feature>
<sequence>MATISSAYHDLLHDVHIWTLAKYKRLCRMRYEVVGTSGDLRVTLNGQSHLTVSLGTANLEQFSLNMVPPPLVKSRECDVFFQVMLQHSSHVLARFRIKFASDNDQRTFLSLISRCVNVISVETSSLVNQASVASTFTGNERKRTNNDQLLNSHSAKTFCEGTAEVNESSQESSTVSSQGGLLHPAIRRCIINDRSLTKPARANVESSPNVSGNEDNHQKASTSFVSTSTQTKKCPSINDLTNDASLLLKEICARERDPRFFALERKCRAILQQILLERELKP</sequence>
<evidence type="ECO:0000313" key="3">
    <source>
        <dbReference type="WBParaSite" id="PgR112_g010_t02"/>
    </source>
</evidence>
<proteinExistence type="predicted"/>
<feature type="compositionally biased region" description="Polar residues" evidence="1">
    <location>
        <begin position="204"/>
        <end position="228"/>
    </location>
</feature>
<dbReference type="AlphaFoldDB" id="A0A915CBZ1"/>
<organism evidence="2 3">
    <name type="scientific">Parascaris univalens</name>
    <name type="common">Nematode worm</name>
    <dbReference type="NCBI Taxonomy" id="6257"/>
    <lineage>
        <taxon>Eukaryota</taxon>
        <taxon>Metazoa</taxon>
        <taxon>Ecdysozoa</taxon>
        <taxon>Nematoda</taxon>
        <taxon>Chromadorea</taxon>
        <taxon>Rhabditida</taxon>
        <taxon>Spirurina</taxon>
        <taxon>Ascaridomorpha</taxon>
        <taxon>Ascaridoidea</taxon>
        <taxon>Ascarididae</taxon>
        <taxon>Parascaris</taxon>
    </lineage>
</organism>